<dbReference type="Proteomes" id="UP000011721">
    <property type="component" value="Chromosome"/>
</dbReference>
<name>M1PL00_DESSD</name>
<dbReference type="AlphaFoldDB" id="M1PL00"/>
<dbReference type="EMBL" id="CP003985">
    <property type="protein sequence ID" value="AGF77156.1"/>
    <property type="molecule type" value="Genomic_DNA"/>
</dbReference>
<sequence>MGKKRCMSCGGDIRIYYDHEIGDEVFCEECEREYRICSLRPVHLEPLETGNDYHFEEDDY</sequence>
<dbReference type="OrthoDB" id="5432790at2"/>
<accession>M1PL00</accession>
<dbReference type="Gene3D" id="2.20.28.160">
    <property type="match status" value="1"/>
</dbReference>
<proteinExistence type="predicted"/>
<organism evidence="1 2">
    <name type="scientific">Desulfocapsa sulfexigens (strain DSM 10523 / SB164P1)</name>
    <dbReference type="NCBI Taxonomy" id="1167006"/>
    <lineage>
        <taxon>Bacteria</taxon>
        <taxon>Pseudomonadati</taxon>
        <taxon>Thermodesulfobacteriota</taxon>
        <taxon>Desulfobulbia</taxon>
        <taxon>Desulfobulbales</taxon>
        <taxon>Desulfocapsaceae</taxon>
        <taxon>Desulfocapsa</taxon>
    </lineage>
</organism>
<gene>
    <name evidence="1" type="ordered locus">UWK_00575</name>
</gene>
<evidence type="ECO:0000313" key="2">
    <source>
        <dbReference type="Proteomes" id="UP000011721"/>
    </source>
</evidence>
<protein>
    <submittedName>
        <fullName evidence="1">Uncharacterized protein</fullName>
    </submittedName>
</protein>
<dbReference type="STRING" id="1167006.UWK_00575"/>
<evidence type="ECO:0000313" key="1">
    <source>
        <dbReference type="EMBL" id="AGF77156.1"/>
    </source>
</evidence>
<dbReference type="RefSeq" id="WP_015402854.1">
    <property type="nucleotide sequence ID" value="NC_020304.1"/>
</dbReference>
<dbReference type="HOGENOM" id="CLU_2933908_0_0_7"/>
<dbReference type="KEGG" id="dsf:UWK_00575"/>
<keyword evidence="2" id="KW-1185">Reference proteome</keyword>
<reference evidence="2" key="1">
    <citation type="journal article" date="2013" name="Stand. Genomic Sci.">
        <title>Complete genome sequence of Desulfocapsa sulfexigens, a marine deltaproteobacterium specialized in disproportionating inorganic sulfur compounds.</title>
        <authorList>
            <person name="Finster K.W."/>
            <person name="Kjeldsen K.U."/>
            <person name="Kube M."/>
            <person name="Reinhardt R."/>
            <person name="Mussmann M."/>
            <person name="Amann R."/>
            <person name="Schreiber L."/>
        </authorList>
    </citation>
    <scope>NUCLEOTIDE SEQUENCE [LARGE SCALE GENOMIC DNA]</scope>
    <source>
        <strain evidence="2">DSM 10523 / SB164P1</strain>
    </source>
</reference>